<keyword evidence="1" id="KW-0812">Transmembrane</keyword>
<proteinExistence type="predicted"/>
<feature type="transmembrane region" description="Helical" evidence="1">
    <location>
        <begin position="17"/>
        <end position="36"/>
    </location>
</feature>
<keyword evidence="3" id="KW-1185">Reference proteome</keyword>
<name>A0A078AKQ7_STYLE</name>
<organism evidence="2 3">
    <name type="scientific">Stylonychia lemnae</name>
    <name type="common">Ciliate</name>
    <dbReference type="NCBI Taxonomy" id="5949"/>
    <lineage>
        <taxon>Eukaryota</taxon>
        <taxon>Sar</taxon>
        <taxon>Alveolata</taxon>
        <taxon>Ciliophora</taxon>
        <taxon>Intramacronucleata</taxon>
        <taxon>Spirotrichea</taxon>
        <taxon>Stichotrichia</taxon>
        <taxon>Sporadotrichida</taxon>
        <taxon>Oxytrichidae</taxon>
        <taxon>Stylonychinae</taxon>
        <taxon>Stylonychia</taxon>
    </lineage>
</organism>
<dbReference type="AlphaFoldDB" id="A0A078AKQ7"/>
<evidence type="ECO:0000313" key="2">
    <source>
        <dbReference type="EMBL" id="CDW82032.1"/>
    </source>
</evidence>
<reference evidence="2 3" key="1">
    <citation type="submission" date="2014-06" db="EMBL/GenBank/DDBJ databases">
        <authorList>
            <person name="Swart Estienne"/>
        </authorList>
    </citation>
    <scope>NUCLEOTIDE SEQUENCE [LARGE SCALE GENOMIC DNA]</scope>
    <source>
        <strain evidence="2 3">130c</strain>
    </source>
</reference>
<evidence type="ECO:0000313" key="3">
    <source>
        <dbReference type="Proteomes" id="UP000039865"/>
    </source>
</evidence>
<dbReference type="Proteomes" id="UP000039865">
    <property type="component" value="Unassembled WGS sequence"/>
</dbReference>
<dbReference type="InParanoid" id="A0A078AKQ7"/>
<gene>
    <name evidence="2" type="primary">Contig4835.g5168</name>
    <name evidence="2" type="ORF">STYLEM_11057</name>
</gene>
<dbReference type="EMBL" id="CCKQ01010508">
    <property type="protein sequence ID" value="CDW82032.1"/>
    <property type="molecule type" value="Genomic_DNA"/>
</dbReference>
<keyword evidence="1" id="KW-0472">Membrane</keyword>
<sequence>MGQIISKVNNWDPNLKLLIFGVITPFTVCVLLYTSLAGDEDNQNNLTLGYDDDEDLDEKTIVGLIDMQFQIGAFPRIRDEFNHKRRQLLKNLNVNQALTENQTNRYIQLVLEYDQKLGAALERNLDDISDIYGVSKDQIKKSQNKYINNSNSHKLLARQEVLQARIPRWLDSNKALDIKHEMEEYASRQQKFFMEYLMNQEQKRVYGADYSQVSERMLQAEEIMEQSNFDYNEESDPLQMAIYKSTTVAKYITLDMILEKSHKISEAQLKRMLYKQDFDNLESKKGILYKLKKQFWG</sequence>
<protein>
    <submittedName>
        <fullName evidence="2">Uncharacterized protein</fullName>
    </submittedName>
</protein>
<keyword evidence="1" id="KW-1133">Transmembrane helix</keyword>
<evidence type="ECO:0000256" key="1">
    <source>
        <dbReference type="SAM" id="Phobius"/>
    </source>
</evidence>
<accession>A0A078AKQ7</accession>